<dbReference type="InterPro" id="IPR036770">
    <property type="entry name" value="Ankyrin_rpt-contain_sf"/>
</dbReference>
<dbReference type="InterPro" id="IPR002110">
    <property type="entry name" value="Ankyrin_rpt"/>
</dbReference>
<accession>A0ABV9RE41</accession>
<sequence length="232" mass="25110">MVRPTQAETRLSWDAVLERSDLKPDVLALRDALSDAVEEGHWAQVAALLDRTDDDLPSALNANALRVGDAKGMAPLHHAATQGAHRDVVDDLVARGAWRTLRTAGDGETAEAIARRLGHTGLAERLGPEIATTLDVDAAADLEVFLRALVEVRTRRLGRRLRPPQLGPLLEHPTATMWVGVPGMYGGFACRWATSTMEPTLEVRSWSRVTGGSGRAHRITVEGVELVSRGLV</sequence>
<organism evidence="2 3">
    <name type="scientific">Actinomycetospora chibensis</name>
    <dbReference type="NCBI Taxonomy" id="663606"/>
    <lineage>
        <taxon>Bacteria</taxon>
        <taxon>Bacillati</taxon>
        <taxon>Actinomycetota</taxon>
        <taxon>Actinomycetes</taxon>
        <taxon>Pseudonocardiales</taxon>
        <taxon>Pseudonocardiaceae</taxon>
        <taxon>Actinomycetospora</taxon>
    </lineage>
</organism>
<reference evidence="3" key="1">
    <citation type="journal article" date="2019" name="Int. J. Syst. Evol. Microbiol.">
        <title>The Global Catalogue of Microorganisms (GCM) 10K type strain sequencing project: providing services to taxonomists for standard genome sequencing and annotation.</title>
        <authorList>
            <consortium name="The Broad Institute Genomics Platform"/>
            <consortium name="The Broad Institute Genome Sequencing Center for Infectious Disease"/>
            <person name="Wu L."/>
            <person name="Ma J."/>
        </authorList>
    </citation>
    <scope>NUCLEOTIDE SEQUENCE [LARGE SCALE GENOMIC DNA]</scope>
    <source>
        <strain evidence="3">CCUG 50347</strain>
    </source>
</reference>
<protein>
    <recommendedName>
        <fullName evidence="4">Ankyrin repeat domain-containing protein</fullName>
    </recommendedName>
</protein>
<gene>
    <name evidence="2" type="ORF">ACFPEL_03485</name>
</gene>
<evidence type="ECO:0000313" key="3">
    <source>
        <dbReference type="Proteomes" id="UP001595909"/>
    </source>
</evidence>
<dbReference type="Proteomes" id="UP001595909">
    <property type="component" value="Unassembled WGS sequence"/>
</dbReference>
<evidence type="ECO:0000313" key="2">
    <source>
        <dbReference type="EMBL" id="MFC4831467.1"/>
    </source>
</evidence>
<comment type="caution">
    <text evidence="2">The sequence shown here is derived from an EMBL/GenBank/DDBJ whole genome shotgun (WGS) entry which is preliminary data.</text>
</comment>
<dbReference type="SUPFAM" id="SSF48403">
    <property type="entry name" value="Ankyrin repeat"/>
    <property type="match status" value="1"/>
</dbReference>
<feature type="repeat" description="ANK" evidence="1">
    <location>
        <begin position="71"/>
        <end position="97"/>
    </location>
</feature>
<dbReference type="RefSeq" id="WP_274191075.1">
    <property type="nucleotide sequence ID" value="NZ_BAABHN010000005.1"/>
</dbReference>
<dbReference type="PROSITE" id="PS50088">
    <property type="entry name" value="ANK_REPEAT"/>
    <property type="match status" value="1"/>
</dbReference>
<evidence type="ECO:0000256" key="1">
    <source>
        <dbReference type="PROSITE-ProRule" id="PRU00023"/>
    </source>
</evidence>
<keyword evidence="3" id="KW-1185">Reference proteome</keyword>
<evidence type="ECO:0008006" key="4">
    <source>
        <dbReference type="Google" id="ProtNLM"/>
    </source>
</evidence>
<name>A0ABV9RE41_9PSEU</name>
<keyword evidence="1" id="KW-0040">ANK repeat</keyword>
<dbReference type="PROSITE" id="PS50297">
    <property type="entry name" value="ANK_REP_REGION"/>
    <property type="match status" value="1"/>
</dbReference>
<proteinExistence type="predicted"/>
<dbReference type="Gene3D" id="1.25.40.20">
    <property type="entry name" value="Ankyrin repeat-containing domain"/>
    <property type="match status" value="1"/>
</dbReference>
<dbReference type="EMBL" id="JBHSIM010000005">
    <property type="protein sequence ID" value="MFC4831467.1"/>
    <property type="molecule type" value="Genomic_DNA"/>
</dbReference>